<reference evidence="7" key="1">
    <citation type="journal article" date="2019" name="Int. J. Syst. Evol. Microbiol.">
        <title>The Global Catalogue of Microorganisms (GCM) 10K type strain sequencing project: providing services to taxonomists for standard genome sequencing and annotation.</title>
        <authorList>
            <consortium name="The Broad Institute Genomics Platform"/>
            <consortium name="The Broad Institute Genome Sequencing Center for Infectious Disease"/>
            <person name="Wu L."/>
            <person name="Ma J."/>
        </authorList>
    </citation>
    <scope>NUCLEOTIDE SEQUENCE [LARGE SCALE GENOMIC DNA]</scope>
    <source>
        <strain evidence="7">TISTR 2466</strain>
    </source>
</reference>
<keyword evidence="3 5" id="KW-1133">Transmembrane helix</keyword>
<dbReference type="RefSeq" id="WP_253061260.1">
    <property type="nucleotide sequence ID" value="NZ_JAMXWM010000008.1"/>
</dbReference>
<dbReference type="Proteomes" id="UP001597399">
    <property type="component" value="Unassembled WGS sequence"/>
</dbReference>
<dbReference type="Pfam" id="PF02361">
    <property type="entry name" value="CbiQ"/>
    <property type="match status" value="1"/>
</dbReference>
<evidence type="ECO:0000256" key="3">
    <source>
        <dbReference type="ARBA" id="ARBA00022989"/>
    </source>
</evidence>
<dbReference type="PANTHER" id="PTHR33514">
    <property type="entry name" value="PROTEIN ABCI12, CHLOROPLASTIC"/>
    <property type="match status" value="1"/>
</dbReference>
<comment type="caution">
    <text evidence="6">The sequence shown here is derived from an EMBL/GenBank/DDBJ whole genome shotgun (WGS) entry which is preliminary data.</text>
</comment>
<proteinExistence type="predicted"/>
<keyword evidence="2 5" id="KW-0812">Transmembrane</keyword>
<dbReference type="InterPro" id="IPR003339">
    <property type="entry name" value="ABC/ECF_trnsptr_transmembrane"/>
</dbReference>
<feature type="transmembrane region" description="Helical" evidence="5">
    <location>
        <begin position="45"/>
        <end position="66"/>
    </location>
</feature>
<accession>A0ABW5S2Q2</accession>
<protein>
    <submittedName>
        <fullName evidence="6">Energy-coupling factor transporter transmembrane component T family protein</fullName>
    </submittedName>
</protein>
<feature type="transmembrane region" description="Helical" evidence="5">
    <location>
        <begin position="22"/>
        <end position="38"/>
    </location>
</feature>
<evidence type="ECO:0000313" key="7">
    <source>
        <dbReference type="Proteomes" id="UP001597399"/>
    </source>
</evidence>
<feature type="transmembrane region" description="Helical" evidence="5">
    <location>
        <begin position="247"/>
        <end position="265"/>
    </location>
</feature>
<keyword evidence="4 5" id="KW-0472">Membrane</keyword>
<feature type="transmembrane region" description="Helical" evidence="5">
    <location>
        <begin position="106"/>
        <end position="128"/>
    </location>
</feature>
<dbReference type="PANTHER" id="PTHR33514:SF13">
    <property type="entry name" value="PROTEIN ABCI12, CHLOROPLASTIC"/>
    <property type="match status" value="1"/>
</dbReference>
<comment type="subcellular location">
    <subcellularLocation>
        <location evidence="1">Membrane</location>
        <topology evidence="1">Multi-pass membrane protein</topology>
    </subcellularLocation>
</comment>
<name>A0ABW5S2Q2_9BACL</name>
<evidence type="ECO:0000256" key="1">
    <source>
        <dbReference type="ARBA" id="ARBA00004141"/>
    </source>
</evidence>
<organism evidence="6 7">
    <name type="scientific">Sporolactobacillus shoreicorticis</name>
    <dbReference type="NCBI Taxonomy" id="1923877"/>
    <lineage>
        <taxon>Bacteria</taxon>
        <taxon>Bacillati</taxon>
        <taxon>Bacillota</taxon>
        <taxon>Bacilli</taxon>
        <taxon>Bacillales</taxon>
        <taxon>Sporolactobacillaceae</taxon>
        <taxon>Sporolactobacillus</taxon>
    </lineage>
</organism>
<dbReference type="CDD" id="cd16914">
    <property type="entry name" value="EcfT"/>
    <property type="match status" value="1"/>
</dbReference>
<evidence type="ECO:0000256" key="4">
    <source>
        <dbReference type="ARBA" id="ARBA00023136"/>
    </source>
</evidence>
<evidence type="ECO:0000256" key="5">
    <source>
        <dbReference type="SAM" id="Phobius"/>
    </source>
</evidence>
<evidence type="ECO:0000313" key="6">
    <source>
        <dbReference type="EMBL" id="MFD2693871.1"/>
    </source>
</evidence>
<sequence length="266" mass="30126">MNKLILGRYFPGDSLIHQVDPRAKLIAGIAFIFISFMAKNGQGLILLWLFTFLVMSVTKIGFRAFFRGVRPLIWLILFTLFLQILFTAGGTIYFTWGPFKISEFGLINALFIFSRFVTIIFVTTAVTLTTKPMELTDGLNFLMRPLRFLHVPVDELSVMLSIALRFIPNLLDETQRIMDAQKARGAVFGEGSLFHQMKALVPIFLPLFSGSLNRGEELANVMDVRGYRSELPRSSFRQLNWGVKETICMLIMVLLIAAFAILDLVS</sequence>
<feature type="transmembrane region" description="Helical" evidence="5">
    <location>
        <begin position="72"/>
        <end position="94"/>
    </location>
</feature>
<gene>
    <name evidence="6" type="ORF">ACFSUE_09575</name>
</gene>
<evidence type="ECO:0000256" key="2">
    <source>
        <dbReference type="ARBA" id="ARBA00022692"/>
    </source>
</evidence>
<dbReference type="EMBL" id="JBHUMQ010000023">
    <property type="protein sequence ID" value="MFD2693871.1"/>
    <property type="molecule type" value="Genomic_DNA"/>
</dbReference>
<keyword evidence="7" id="KW-1185">Reference proteome</keyword>